<proteinExistence type="predicted"/>
<name>A0ABV1I3T3_9FIRM</name>
<sequence length="184" mass="21196">MKVRRVSGCCQVIWKESGKLGEICTVLDQMERQVLEYVIKEDKVVLGICRGIQYLNAMLGGSLYQDLNVQHPSKTEHHMEPPYDRVIHQVQIIDGTPLHQLLQVTELGVNSYHHQAVKTLAPSLTVMAESEDGLVEAVYMPEKTYVWAVQWHPELSYQTDKYSRKIFESFVAACYRSKMRDNVR</sequence>
<dbReference type="Pfam" id="PF07722">
    <property type="entry name" value="Peptidase_C26"/>
    <property type="match status" value="1"/>
</dbReference>
<dbReference type="PANTHER" id="PTHR43235:SF1">
    <property type="entry name" value="GLUTAMINE AMIDOTRANSFERASE PB2B2.05-RELATED"/>
    <property type="match status" value="1"/>
</dbReference>
<dbReference type="InterPro" id="IPR044668">
    <property type="entry name" value="PuuD-like"/>
</dbReference>
<dbReference type="PROSITE" id="PS51273">
    <property type="entry name" value="GATASE_TYPE_1"/>
    <property type="match status" value="1"/>
</dbReference>
<dbReference type="EMBL" id="JBBMFC010000031">
    <property type="protein sequence ID" value="MEQ2579864.1"/>
    <property type="molecule type" value="Genomic_DNA"/>
</dbReference>
<gene>
    <name evidence="1" type="ORF">WMO62_13705</name>
</gene>
<organism evidence="1 2">
    <name type="scientific">Hominiventricola aquisgranensis</name>
    <dbReference type="NCBI Taxonomy" id="3133164"/>
    <lineage>
        <taxon>Bacteria</taxon>
        <taxon>Bacillati</taxon>
        <taxon>Bacillota</taxon>
        <taxon>Clostridia</taxon>
        <taxon>Lachnospirales</taxon>
        <taxon>Lachnospiraceae</taxon>
        <taxon>Hominiventricola</taxon>
    </lineage>
</organism>
<dbReference type="Gene3D" id="3.40.50.880">
    <property type="match status" value="1"/>
</dbReference>
<protein>
    <submittedName>
        <fullName evidence="1">Gamma-glutamyl-gamma-aminobutyrate hydrolase family protein</fullName>
    </submittedName>
</protein>
<evidence type="ECO:0000313" key="2">
    <source>
        <dbReference type="Proteomes" id="UP001470288"/>
    </source>
</evidence>
<dbReference type="InterPro" id="IPR011697">
    <property type="entry name" value="Peptidase_C26"/>
</dbReference>
<keyword evidence="1" id="KW-0378">Hydrolase</keyword>
<evidence type="ECO:0000313" key="1">
    <source>
        <dbReference type="EMBL" id="MEQ2579864.1"/>
    </source>
</evidence>
<dbReference type="PANTHER" id="PTHR43235">
    <property type="entry name" value="GLUTAMINE AMIDOTRANSFERASE PB2B2.05-RELATED"/>
    <property type="match status" value="1"/>
</dbReference>
<reference evidence="1 2" key="1">
    <citation type="submission" date="2024-03" db="EMBL/GenBank/DDBJ databases">
        <title>Human intestinal bacterial collection.</title>
        <authorList>
            <person name="Pauvert C."/>
            <person name="Hitch T.C.A."/>
            <person name="Clavel T."/>
        </authorList>
    </citation>
    <scope>NUCLEOTIDE SEQUENCE [LARGE SCALE GENOMIC DNA]</scope>
    <source>
        <strain evidence="1 2">CLA-AA-H78B</strain>
    </source>
</reference>
<keyword evidence="2" id="KW-1185">Reference proteome</keyword>
<dbReference type="SUPFAM" id="SSF52317">
    <property type="entry name" value="Class I glutamine amidotransferase-like"/>
    <property type="match status" value="1"/>
</dbReference>
<dbReference type="Proteomes" id="UP001470288">
    <property type="component" value="Unassembled WGS sequence"/>
</dbReference>
<dbReference type="InterPro" id="IPR029062">
    <property type="entry name" value="Class_I_gatase-like"/>
</dbReference>
<accession>A0ABV1I3T3</accession>
<dbReference type="RefSeq" id="WP_349145019.1">
    <property type="nucleotide sequence ID" value="NZ_JBBMFC010000031.1"/>
</dbReference>
<dbReference type="GO" id="GO:0016787">
    <property type="term" value="F:hydrolase activity"/>
    <property type="evidence" value="ECO:0007669"/>
    <property type="project" value="UniProtKB-KW"/>
</dbReference>
<comment type="caution">
    <text evidence="1">The sequence shown here is derived from an EMBL/GenBank/DDBJ whole genome shotgun (WGS) entry which is preliminary data.</text>
</comment>